<feature type="region of interest" description="Disordered" evidence="1">
    <location>
        <begin position="166"/>
        <end position="207"/>
    </location>
</feature>
<dbReference type="Proteomes" id="UP001249851">
    <property type="component" value="Unassembled WGS sequence"/>
</dbReference>
<evidence type="ECO:0000256" key="1">
    <source>
        <dbReference type="SAM" id="MobiDB-lite"/>
    </source>
</evidence>
<accession>A0AAD9QCH1</accession>
<organism evidence="2 3">
    <name type="scientific">Acropora cervicornis</name>
    <name type="common">Staghorn coral</name>
    <dbReference type="NCBI Taxonomy" id="6130"/>
    <lineage>
        <taxon>Eukaryota</taxon>
        <taxon>Metazoa</taxon>
        <taxon>Cnidaria</taxon>
        <taxon>Anthozoa</taxon>
        <taxon>Hexacorallia</taxon>
        <taxon>Scleractinia</taxon>
        <taxon>Astrocoeniina</taxon>
        <taxon>Acroporidae</taxon>
        <taxon>Acropora</taxon>
    </lineage>
</organism>
<evidence type="ECO:0000313" key="3">
    <source>
        <dbReference type="Proteomes" id="UP001249851"/>
    </source>
</evidence>
<reference evidence="2" key="2">
    <citation type="journal article" date="2023" name="Science">
        <title>Genomic signatures of disease resistance in endangered staghorn corals.</title>
        <authorList>
            <person name="Vollmer S.V."/>
            <person name="Selwyn J.D."/>
            <person name="Despard B.A."/>
            <person name="Roesel C.L."/>
        </authorList>
    </citation>
    <scope>NUCLEOTIDE SEQUENCE</scope>
    <source>
        <strain evidence="2">K2</strain>
    </source>
</reference>
<dbReference type="AlphaFoldDB" id="A0AAD9QCH1"/>
<feature type="region of interest" description="Disordered" evidence="1">
    <location>
        <begin position="274"/>
        <end position="315"/>
    </location>
</feature>
<feature type="compositionally biased region" description="Low complexity" evidence="1">
    <location>
        <begin position="181"/>
        <end position="192"/>
    </location>
</feature>
<gene>
    <name evidence="2" type="ORF">P5673_018987</name>
</gene>
<comment type="caution">
    <text evidence="2">The sequence shown here is derived from an EMBL/GenBank/DDBJ whole genome shotgun (WGS) entry which is preliminary data.</text>
</comment>
<evidence type="ECO:0000313" key="2">
    <source>
        <dbReference type="EMBL" id="KAK2558776.1"/>
    </source>
</evidence>
<reference evidence="2" key="1">
    <citation type="journal article" date="2023" name="G3 (Bethesda)">
        <title>Whole genome assembly and annotation of the endangered Caribbean coral Acropora cervicornis.</title>
        <authorList>
            <person name="Selwyn J.D."/>
            <person name="Vollmer S.V."/>
        </authorList>
    </citation>
    <scope>NUCLEOTIDE SEQUENCE</scope>
    <source>
        <strain evidence="2">K2</strain>
    </source>
</reference>
<sequence>MLKFKRVKCKFPDASKNLRNEVPNRKSRLIQDNYFRSLYRYDLPVSGTDDSHSKNKPRKVINYHKSLENLSDEFWRSVERAASPLSRDTRPVVPGQIRPRTATECDRSNSSRVEALRKLEIAEGRPRAQSDLTIPGRFQERRNPERHEVFNTLPSNFHIMDLTERSRANSDKSSDISLPFSDSCSESSGDSDQLTVGNPHSPPYKGITKRWSNEEVQNERLRIAEERLYNGFMRSEEQGRRKKITQNPQENIIHWVVEPPKHDKQDVRELAKITQVINSQNKRPDPPKRGDGSKRIHEYNGQAIRLSKSSPSTAL</sequence>
<dbReference type="EMBL" id="JARQWQ010000043">
    <property type="protein sequence ID" value="KAK2558776.1"/>
    <property type="molecule type" value="Genomic_DNA"/>
</dbReference>
<keyword evidence="3" id="KW-1185">Reference proteome</keyword>
<feature type="compositionally biased region" description="Basic and acidic residues" evidence="1">
    <location>
        <begin position="282"/>
        <end position="298"/>
    </location>
</feature>
<name>A0AAD9QCH1_ACRCE</name>
<protein>
    <submittedName>
        <fullName evidence="2">Uncharacterized protein</fullName>
    </submittedName>
</protein>
<proteinExistence type="predicted"/>